<feature type="region of interest" description="Disordered" evidence="1">
    <location>
        <begin position="1"/>
        <end position="59"/>
    </location>
</feature>
<evidence type="ECO:0000256" key="1">
    <source>
        <dbReference type="SAM" id="MobiDB-lite"/>
    </source>
</evidence>
<feature type="compositionally biased region" description="Low complexity" evidence="1">
    <location>
        <begin position="40"/>
        <end position="57"/>
    </location>
</feature>
<sequence length="100" mass="10867">MEENQQEEKPASGKKSLPKLDADQLQKDSYLSADSVSSPLPMRKSSSTRSSCLCSPTTHVGSFRCRLHRDGVNISRGRSVGSDLSELAAKYTSNNKSTFG</sequence>
<protein>
    <submittedName>
        <fullName evidence="2">Uncharacterized protein</fullName>
    </submittedName>
</protein>
<feature type="compositionally biased region" description="Basic and acidic residues" evidence="1">
    <location>
        <begin position="1"/>
        <end position="11"/>
    </location>
</feature>
<evidence type="ECO:0000313" key="2">
    <source>
        <dbReference type="EMBL" id="GMH05851.1"/>
    </source>
</evidence>
<feature type="compositionally biased region" description="Polar residues" evidence="1">
    <location>
        <begin position="27"/>
        <end position="38"/>
    </location>
</feature>
<dbReference type="Proteomes" id="UP001279734">
    <property type="component" value="Unassembled WGS sequence"/>
</dbReference>
<dbReference type="AlphaFoldDB" id="A0AAD3XIR6"/>
<proteinExistence type="predicted"/>
<keyword evidence="3" id="KW-1185">Reference proteome</keyword>
<evidence type="ECO:0000313" key="3">
    <source>
        <dbReference type="Proteomes" id="UP001279734"/>
    </source>
</evidence>
<dbReference type="PANTHER" id="PTHR33132">
    <property type="entry name" value="OSJNBB0118P14.9 PROTEIN"/>
    <property type="match status" value="1"/>
</dbReference>
<comment type="caution">
    <text evidence="2">The sequence shown here is derived from an EMBL/GenBank/DDBJ whole genome shotgun (WGS) entry which is preliminary data.</text>
</comment>
<organism evidence="2 3">
    <name type="scientific">Nepenthes gracilis</name>
    <name type="common">Slender pitcher plant</name>
    <dbReference type="NCBI Taxonomy" id="150966"/>
    <lineage>
        <taxon>Eukaryota</taxon>
        <taxon>Viridiplantae</taxon>
        <taxon>Streptophyta</taxon>
        <taxon>Embryophyta</taxon>
        <taxon>Tracheophyta</taxon>
        <taxon>Spermatophyta</taxon>
        <taxon>Magnoliopsida</taxon>
        <taxon>eudicotyledons</taxon>
        <taxon>Gunneridae</taxon>
        <taxon>Pentapetalae</taxon>
        <taxon>Caryophyllales</taxon>
        <taxon>Nepenthaceae</taxon>
        <taxon>Nepenthes</taxon>
    </lineage>
</organism>
<name>A0AAD3XIR6_NEPGR</name>
<dbReference type="PANTHER" id="PTHR33132:SF142">
    <property type="entry name" value="SERINE-RICH PROTEIN-LIKE PROTEIN"/>
    <property type="match status" value="1"/>
</dbReference>
<reference evidence="2" key="1">
    <citation type="submission" date="2023-05" db="EMBL/GenBank/DDBJ databases">
        <title>Nepenthes gracilis genome sequencing.</title>
        <authorList>
            <person name="Fukushima K."/>
        </authorList>
    </citation>
    <scope>NUCLEOTIDE SEQUENCE</scope>
    <source>
        <strain evidence="2">SING2019-196</strain>
    </source>
</reference>
<dbReference type="EMBL" id="BSYO01000006">
    <property type="protein sequence ID" value="GMH05851.1"/>
    <property type="molecule type" value="Genomic_DNA"/>
</dbReference>
<accession>A0AAD3XIR6</accession>
<gene>
    <name evidence="2" type="ORF">Nepgr_007691</name>
</gene>